<evidence type="ECO:0000313" key="2">
    <source>
        <dbReference type="Proteomes" id="UP001279660"/>
    </source>
</evidence>
<dbReference type="EMBL" id="JAWXXV010000001">
    <property type="protein sequence ID" value="MDX5983096.1"/>
    <property type="molecule type" value="Genomic_DNA"/>
</dbReference>
<reference evidence="1 2" key="1">
    <citation type="submission" date="2023-11" db="EMBL/GenBank/DDBJ databases">
        <title>MicrobeMod: A computational toolkit for identifying prokaryotic methylation and restriction-modification with nanopore sequencing.</title>
        <authorList>
            <person name="Crits-Christoph A."/>
            <person name="Kang S.C."/>
            <person name="Lee H."/>
            <person name="Ostrov N."/>
        </authorList>
    </citation>
    <scope>NUCLEOTIDE SEQUENCE [LARGE SCALE GENOMIC DNA]</scope>
    <source>
        <strain evidence="1 2">ATCC 14820</strain>
    </source>
</reference>
<sequence length="134" mass="14996">MFECLILGDSIGVGMAQAINARRALHCDVMAVERASAEQILAWRKPAKNYGMTIMAIGSNDPPRRTLQRGLAEIRRRISTRRVIWLLPYSRPTAYAVTSVALIFGDETLDLGRFPTRDRVHPLRYGDVASALLK</sequence>
<comment type="caution">
    <text evidence="1">The sequence shown here is derived from an EMBL/GenBank/DDBJ whole genome shotgun (WGS) entry which is preliminary data.</text>
</comment>
<proteinExistence type="predicted"/>
<keyword evidence="2" id="KW-1185">Reference proteome</keyword>
<protein>
    <recommendedName>
        <fullName evidence="3">SGNH hydrolase-type esterase domain-containing protein</fullName>
    </recommendedName>
</protein>
<accession>A0ABU4PFW8</accession>
<dbReference type="RefSeq" id="WP_010405672.1">
    <property type="nucleotide sequence ID" value="NZ_JAWXXV010000001.1"/>
</dbReference>
<name>A0ABU4PFW8_9SPHN</name>
<dbReference type="Proteomes" id="UP001279660">
    <property type="component" value="Unassembled WGS sequence"/>
</dbReference>
<gene>
    <name evidence="1" type="ORF">SIL82_02390</name>
</gene>
<evidence type="ECO:0008006" key="3">
    <source>
        <dbReference type="Google" id="ProtNLM"/>
    </source>
</evidence>
<evidence type="ECO:0000313" key="1">
    <source>
        <dbReference type="EMBL" id="MDX5983096.1"/>
    </source>
</evidence>
<organism evidence="1 2">
    <name type="scientific">Sphingomonas echinoides</name>
    <dbReference type="NCBI Taxonomy" id="59803"/>
    <lineage>
        <taxon>Bacteria</taxon>
        <taxon>Pseudomonadati</taxon>
        <taxon>Pseudomonadota</taxon>
        <taxon>Alphaproteobacteria</taxon>
        <taxon>Sphingomonadales</taxon>
        <taxon>Sphingomonadaceae</taxon>
        <taxon>Sphingomonas</taxon>
    </lineage>
</organism>